<keyword evidence="3" id="KW-1185">Reference proteome</keyword>
<comment type="caution">
    <text evidence="2">The sequence shown here is derived from an EMBL/GenBank/DDBJ whole genome shotgun (WGS) entry which is preliminary data.</text>
</comment>
<dbReference type="AlphaFoldDB" id="A0A0L6V034"/>
<gene>
    <name evidence="2" type="ORF">VP01_303g2</name>
</gene>
<organism evidence="2 3">
    <name type="scientific">Puccinia sorghi</name>
    <dbReference type="NCBI Taxonomy" id="27349"/>
    <lineage>
        <taxon>Eukaryota</taxon>
        <taxon>Fungi</taxon>
        <taxon>Dikarya</taxon>
        <taxon>Basidiomycota</taxon>
        <taxon>Pucciniomycotina</taxon>
        <taxon>Pucciniomycetes</taxon>
        <taxon>Pucciniales</taxon>
        <taxon>Pucciniaceae</taxon>
        <taxon>Puccinia</taxon>
    </lineage>
</organism>
<protein>
    <submittedName>
        <fullName evidence="2">Uncharacterized protein</fullName>
    </submittedName>
</protein>
<evidence type="ECO:0000313" key="2">
    <source>
        <dbReference type="EMBL" id="KNZ54114.1"/>
    </source>
</evidence>
<dbReference type="EMBL" id="LAVV01007991">
    <property type="protein sequence ID" value="KNZ54114.1"/>
    <property type="molecule type" value="Genomic_DNA"/>
</dbReference>
<feature type="compositionally biased region" description="Basic and acidic residues" evidence="1">
    <location>
        <begin position="342"/>
        <end position="365"/>
    </location>
</feature>
<dbReference type="VEuPathDB" id="FungiDB:VP01_303g2"/>
<name>A0A0L6V034_9BASI</name>
<accession>A0A0L6V034</accession>
<evidence type="ECO:0000256" key="1">
    <source>
        <dbReference type="SAM" id="MobiDB-lite"/>
    </source>
</evidence>
<proteinExistence type="predicted"/>
<dbReference type="Proteomes" id="UP000037035">
    <property type="component" value="Unassembled WGS sequence"/>
</dbReference>
<reference evidence="2 3" key="1">
    <citation type="submission" date="2015-08" db="EMBL/GenBank/DDBJ databases">
        <title>Next Generation Sequencing and Analysis of the Genome of Puccinia sorghi L Schw, the Causal Agent of Maize Common Rust.</title>
        <authorList>
            <person name="Rochi L."/>
            <person name="Burguener G."/>
            <person name="Darino M."/>
            <person name="Turjanski A."/>
            <person name="Kreff E."/>
            <person name="Dieguez M.J."/>
            <person name="Sacco F."/>
        </authorList>
    </citation>
    <scope>NUCLEOTIDE SEQUENCE [LARGE SCALE GENOMIC DNA]</scope>
    <source>
        <strain evidence="2 3">RO10H11247</strain>
    </source>
</reference>
<sequence length="426" mass="47734">MAGRTDGEGHVQFLGLYHPFQCTQQYTAPKRTLELGTLKIFHDSNDKKRKKKIASIAFQKGFKKLSKSFYNCSHSCCGLRCRGLYGPTGRRKRGAQKNKNKMEKMDSPSRQALWDWLYIFMFRFSLAGLGSEIEVAAGLLSGPCYCRPLLRFIARSDTLTGLNTGSTSCGGSPLLAAACFLPPRVYVCGLRGDVTYGRRDSEELFRAIKMLEEEVDGAKPQPRCQLRSCGRGGNEQLGMRWKERRTTRGMKGSERFFLDRKKQPPCDISPFTQHACSRPARPLVSFHPLAASHCVSCPPLIISSHGGPESAVVDTAREQAITEEKRRILRRAGKPILNDNGGKTDRQQKRDCNERKEEREREREGGGGCWKTQGERVCVVATNNKCVEHDLARSSGASLVLNTCRFTFRGGKKTDKKTNNPTKKKK</sequence>
<feature type="region of interest" description="Disordered" evidence="1">
    <location>
        <begin position="329"/>
        <end position="368"/>
    </location>
</feature>
<evidence type="ECO:0000313" key="3">
    <source>
        <dbReference type="Proteomes" id="UP000037035"/>
    </source>
</evidence>